<keyword evidence="8" id="KW-1185">Reference proteome</keyword>
<evidence type="ECO:0000313" key="7">
    <source>
        <dbReference type="EMBL" id="MEA5477691.1"/>
    </source>
</evidence>
<dbReference type="PRINTS" id="PR00507">
    <property type="entry name" value="N12N6MTFRASE"/>
</dbReference>
<proteinExistence type="predicted"/>
<dbReference type="GO" id="GO:0032259">
    <property type="term" value="P:methylation"/>
    <property type="evidence" value="ECO:0007669"/>
    <property type="project" value="UniProtKB-KW"/>
</dbReference>
<dbReference type="EC" id="2.1.1.72" evidence="1"/>
<evidence type="ECO:0000259" key="6">
    <source>
        <dbReference type="Pfam" id="PF07669"/>
    </source>
</evidence>
<dbReference type="PROSITE" id="PS00092">
    <property type="entry name" value="N6_MTASE"/>
    <property type="match status" value="1"/>
</dbReference>
<dbReference type="Pfam" id="PF07669">
    <property type="entry name" value="Eco57I"/>
    <property type="match status" value="1"/>
</dbReference>
<comment type="catalytic activity">
    <reaction evidence="5">
        <text>a 2'-deoxyadenosine in DNA + S-adenosyl-L-methionine = an N(6)-methyl-2'-deoxyadenosine in DNA + S-adenosyl-L-homocysteine + H(+)</text>
        <dbReference type="Rhea" id="RHEA:15197"/>
        <dbReference type="Rhea" id="RHEA-COMP:12418"/>
        <dbReference type="Rhea" id="RHEA-COMP:12419"/>
        <dbReference type="ChEBI" id="CHEBI:15378"/>
        <dbReference type="ChEBI" id="CHEBI:57856"/>
        <dbReference type="ChEBI" id="CHEBI:59789"/>
        <dbReference type="ChEBI" id="CHEBI:90615"/>
        <dbReference type="ChEBI" id="CHEBI:90616"/>
        <dbReference type="EC" id="2.1.1.72"/>
    </reaction>
</comment>
<evidence type="ECO:0000256" key="4">
    <source>
        <dbReference type="ARBA" id="ARBA00022691"/>
    </source>
</evidence>
<keyword evidence="2 7" id="KW-0489">Methyltransferase</keyword>
<dbReference type="PANTHER" id="PTHR33841:SF1">
    <property type="entry name" value="DNA METHYLTRANSFERASE A"/>
    <property type="match status" value="1"/>
</dbReference>
<name>A0ABU5THF4_9CYAN</name>
<dbReference type="Gene3D" id="3.40.50.150">
    <property type="entry name" value="Vaccinia Virus protein VP39"/>
    <property type="match status" value="2"/>
</dbReference>
<evidence type="ECO:0000313" key="8">
    <source>
        <dbReference type="Proteomes" id="UP001301388"/>
    </source>
</evidence>
<keyword evidence="3" id="KW-0808">Transferase</keyword>
<dbReference type="GO" id="GO:0008168">
    <property type="term" value="F:methyltransferase activity"/>
    <property type="evidence" value="ECO:0007669"/>
    <property type="project" value="UniProtKB-KW"/>
</dbReference>
<dbReference type="InterPro" id="IPR011639">
    <property type="entry name" value="MethylTrfase_TaqI-like_dom"/>
</dbReference>
<keyword evidence="4" id="KW-0949">S-adenosyl-L-methionine</keyword>
<evidence type="ECO:0000256" key="3">
    <source>
        <dbReference type="ARBA" id="ARBA00022679"/>
    </source>
</evidence>
<evidence type="ECO:0000256" key="1">
    <source>
        <dbReference type="ARBA" id="ARBA00011900"/>
    </source>
</evidence>
<evidence type="ECO:0000256" key="5">
    <source>
        <dbReference type="ARBA" id="ARBA00047942"/>
    </source>
</evidence>
<dbReference type="PANTHER" id="PTHR33841">
    <property type="entry name" value="DNA METHYLTRANSFERASE YEEA-RELATED"/>
    <property type="match status" value="1"/>
</dbReference>
<evidence type="ECO:0000256" key="2">
    <source>
        <dbReference type="ARBA" id="ARBA00022603"/>
    </source>
</evidence>
<dbReference type="RefSeq" id="WP_323261337.1">
    <property type="nucleotide sequence ID" value="NZ_JAYGIE010000033.1"/>
</dbReference>
<organism evidence="7 8">
    <name type="scientific">Pseudanabaena galeata UHCC 0370</name>
    <dbReference type="NCBI Taxonomy" id="3110310"/>
    <lineage>
        <taxon>Bacteria</taxon>
        <taxon>Bacillati</taxon>
        <taxon>Cyanobacteriota</taxon>
        <taxon>Cyanophyceae</taxon>
        <taxon>Pseudanabaenales</taxon>
        <taxon>Pseudanabaenaceae</taxon>
        <taxon>Pseudanabaena</taxon>
    </lineage>
</organism>
<dbReference type="SUPFAM" id="SSF53335">
    <property type="entry name" value="S-adenosyl-L-methionine-dependent methyltransferases"/>
    <property type="match status" value="1"/>
</dbReference>
<dbReference type="Proteomes" id="UP001301388">
    <property type="component" value="Unassembled WGS sequence"/>
</dbReference>
<protein>
    <recommendedName>
        <fullName evidence="1">site-specific DNA-methyltransferase (adenine-specific)</fullName>
        <ecNumber evidence="1">2.1.1.72</ecNumber>
    </recommendedName>
</protein>
<sequence length="1331" mass="153311">MTDVQKTNKPLFSQHYLDHRIQECSEWQLDVGGKFESLQKLYLSKKDLLPKLSEAQTEAEFIKPVLDILGFSNIPQVTTHGKGRAERPDYALFTSESDRNDAYPLQGNETAFYARVSAIAEAKYWERALSKASANDQRDIYKNANPSFQITNYLVGTGVDWGILTNGREWRIYYRLASSTATEFYQVDLVELLESQDEDKFEKFKYFWLFFCGDSFVKDPQGRNFLERVREGSNTYATQVGKELKALVFEQVFPSVAGGFVANAFRLQHQVTSEEIYEATLSFLYKLLFLLYAEARNLLPINSDYQYYSLIKISKKIEQGIKPQKRFSKTSAGFYDLLLNLFQIIDRGDPSIDVPRYNGGLFHFDFNQSDEKAKYTANYFLSRFKIADEILAPALDKLFRIEGLPIDYGFLGVRQLGSIYEGLLEYRVVIDNAEKGEVHLENDKGERKSTGSYYTPDYIVKYIVSHTLKPILEKRSQRFSELMVEISQLHQRLQDKRLGVQSRNGLQKDLQRLEREAQTTLLDIKVCDPSMGSGHFLVETVDYLTDELILILNQYPEHNPILEMLNQTRQSILDNLAKQGISISLDRLEPTQLLQRVIMKRCIYGVDLNPMAVELAKVSLWLHSFTVGAPLSFLDHHLRCGNSLIGTTAKEAEANMKNEDKDQFDRVQLQLLTSPFVGLLRAAEIMRGVSILSDATLAEVEQSEKLFHSFDEAAKPYKRLLDIYVAQFFGLKQAKTFLRINGANAITDKPHKMQKLDREVYEEAQKLSKEKRFFHWDLEFPEVFIDLDTASWKEDSGFDAIVGNPPYDVLAEKERKESLKDLINYFKSNPIFKNSLGGKLDLFRMFISLSDYLICSSGSIGLIVPMSFLADQQVIKLRKSLLQSSKIYQINAFPQKDDPNRRIFKEAKLPTCIVILGKIFNSQSIKVTVHPNNLLEEISGTFSCSLDEIKALDDNNFSIPLLSSNEEVKVLKRFSRQNRMQKMRDICQTYQGEINETNMDNLISTNSSDGSRILRGGNVQRYEFIPEPRQGVEKYINLSDYNQQIGGERIVHTIQPRIGYQRNAALNNWKRLIFSPLPTPSYCFDSVSYFLIEDNIRSFALLALLNSHLLEWRFNLTSTNNHVSTSEIDALPIPVFPLTTPLDRREQSLQNAIALYHQYQSDRQIEPLLNQVNHHLSQEQEEADVIHDLLAYLAEQMIELNKQKQTEIKSFLKWLERFIGCEIDTLTNKSKIQNYLGDYYKNESSLSFDDLIEVLKKNKKKIKIDPVSRKEQQSLEKEYQDSMNTLLPIKEKLTNCDKLIDAIVYRLYGLTKEEIAIVEGITNTNSRMRQP</sequence>
<dbReference type="InterPro" id="IPR029063">
    <property type="entry name" value="SAM-dependent_MTases_sf"/>
</dbReference>
<comment type="caution">
    <text evidence="7">The sequence shown here is derived from an EMBL/GenBank/DDBJ whole genome shotgun (WGS) entry which is preliminary data.</text>
</comment>
<dbReference type="InterPro" id="IPR002052">
    <property type="entry name" value="DNA_methylase_N6_adenine_CS"/>
</dbReference>
<feature type="domain" description="Type II methyltransferase M.TaqI-like" evidence="6">
    <location>
        <begin position="602"/>
        <end position="893"/>
    </location>
</feature>
<dbReference type="EMBL" id="JAYGIE010000033">
    <property type="protein sequence ID" value="MEA5477691.1"/>
    <property type="molecule type" value="Genomic_DNA"/>
</dbReference>
<reference evidence="7 8" key="1">
    <citation type="submission" date="2023-12" db="EMBL/GenBank/DDBJ databases">
        <title>Baltic Sea Cyanobacteria.</title>
        <authorList>
            <person name="Delbaje E."/>
            <person name="Fewer D.P."/>
            <person name="Shishido T.K."/>
        </authorList>
    </citation>
    <scope>NUCLEOTIDE SEQUENCE [LARGE SCALE GENOMIC DNA]</scope>
    <source>
        <strain evidence="7 8">UHCC 0370</strain>
    </source>
</reference>
<dbReference type="InterPro" id="IPR050953">
    <property type="entry name" value="N4_N6_ade-DNA_methylase"/>
</dbReference>
<gene>
    <name evidence="7" type="ORF">VB774_08655</name>
</gene>
<accession>A0ABU5THF4</accession>